<feature type="non-terminal residue" evidence="1">
    <location>
        <position position="1"/>
    </location>
</feature>
<evidence type="ECO:0000313" key="2">
    <source>
        <dbReference type="Proteomes" id="UP000078046"/>
    </source>
</evidence>
<dbReference type="Proteomes" id="UP000078046">
    <property type="component" value="Unassembled WGS sequence"/>
</dbReference>
<proteinExistence type="predicted"/>
<dbReference type="EMBL" id="LWCA01001570">
    <property type="protein sequence ID" value="OAF64863.1"/>
    <property type="molecule type" value="Genomic_DNA"/>
</dbReference>
<sequence length="262" mass="30647">ECYTCDGYTDDCSDNINTFQKTGCHGDCYKTTLSFYTNVSVATFRSCKEELCTPINHNGRLCINMTEREGLKIYKVSGRTTPYRNNGCIYNCMKGQVVMQVKYPILGWGNEYKFNLQHDKARECREYSFTLSNQPHLHDFKLTFYFALEKDNIGLTNVHYDFQLTDSHEKKRVPLSSKAFLKVVKDHITHYECNKTISEVNTFDYGTFTKIKVSIIIYETFYGLSTDRKHKDVVHCDNGFRLISRLIFFRVQATAYFSWSYK</sequence>
<organism evidence="1 2">
    <name type="scientific">Intoshia linei</name>
    <dbReference type="NCBI Taxonomy" id="1819745"/>
    <lineage>
        <taxon>Eukaryota</taxon>
        <taxon>Metazoa</taxon>
        <taxon>Spiralia</taxon>
        <taxon>Lophotrochozoa</taxon>
        <taxon>Mesozoa</taxon>
        <taxon>Orthonectida</taxon>
        <taxon>Rhopaluridae</taxon>
        <taxon>Intoshia</taxon>
    </lineage>
</organism>
<name>A0A177AU14_9BILA</name>
<gene>
    <name evidence="1" type="ORF">A3Q56_07413</name>
</gene>
<dbReference type="AlphaFoldDB" id="A0A177AU14"/>
<keyword evidence="2" id="KW-1185">Reference proteome</keyword>
<reference evidence="1 2" key="1">
    <citation type="submission" date="2016-04" db="EMBL/GenBank/DDBJ databases">
        <title>The genome of Intoshia linei affirms orthonectids as highly simplified spiralians.</title>
        <authorList>
            <person name="Mikhailov K.V."/>
            <person name="Slusarev G.S."/>
            <person name="Nikitin M.A."/>
            <person name="Logacheva M.D."/>
            <person name="Penin A."/>
            <person name="Aleoshin V."/>
            <person name="Panchin Y.V."/>
        </authorList>
    </citation>
    <scope>NUCLEOTIDE SEQUENCE [LARGE SCALE GENOMIC DNA]</scope>
    <source>
        <strain evidence="1">Intl2013</strain>
        <tissue evidence="1">Whole animal</tissue>
    </source>
</reference>
<evidence type="ECO:0000313" key="1">
    <source>
        <dbReference type="EMBL" id="OAF64863.1"/>
    </source>
</evidence>
<protein>
    <submittedName>
        <fullName evidence="1">Uncharacterized protein</fullName>
    </submittedName>
</protein>
<accession>A0A177AU14</accession>
<comment type="caution">
    <text evidence="1">The sequence shown here is derived from an EMBL/GenBank/DDBJ whole genome shotgun (WGS) entry which is preliminary data.</text>
</comment>